<keyword evidence="1" id="KW-0812">Transmembrane</keyword>
<gene>
    <name evidence="3" type="ORF">HTEP1355_LOCUS18826</name>
</gene>
<name>A0A7S0Z290_9CRYP</name>
<dbReference type="PROSITE" id="PS51257">
    <property type="entry name" value="PROKAR_LIPOPROTEIN"/>
    <property type="match status" value="1"/>
</dbReference>
<keyword evidence="2" id="KW-0732">Signal</keyword>
<feature type="transmembrane region" description="Helical" evidence="1">
    <location>
        <begin position="112"/>
        <end position="131"/>
    </location>
</feature>
<dbReference type="AlphaFoldDB" id="A0A7S0Z290"/>
<sequence>MAFRVSLAALSLVACTTLSPHSALAFSPPSSLPASRPLASSQPGMGLAPGAARGLPLGLRRRGASGMGLKAQMEFVQPAMDAVQLLAAAAADVESASPSGASTFVPSYSTGSYYATLGLFLLSIPGAWSLVTRSVKFKPIKKTYVTDGPAKGKEVRQTAAEITAYFRALNFSPEPTSDTVTFKGTMGKSQSQALYLTFCTFLSLAAVGIVLTITNPLVSEKEFSPWYYLTLLSPAAGAYYWANAAQDVSVQIKMEESEDGSECDVTALGTKEELERFCETMGFQEKGMIRVPGILETLSEGAK</sequence>
<feature type="transmembrane region" description="Helical" evidence="1">
    <location>
        <begin position="193"/>
        <end position="213"/>
    </location>
</feature>
<feature type="signal peptide" evidence="2">
    <location>
        <begin position="1"/>
        <end position="25"/>
    </location>
</feature>
<reference evidence="3" key="1">
    <citation type="submission" date="2021-01" db="EMBL/GenBank/DDBJ databases">
        <authorList>
            <person name="Corre E."/>
            <person name="Pelletier E."/>
            <person name="Niang G."/>
            <person name="Scheremetjew M."/>
            <person name="Finn R."/>
            <person name="Kale V."/>
            <person name="Holt S."/>
            <person name="Cochrane G."/>
            <person name="Meng A."/>
            <person name="Brown T."/>
            <person name="Cohen L."/>
        </authorList>
    </citation>
    <scope>NUCLEOTIDE SEQUENCE</scope>
    <source>
        <strain evidence="3">CCMP443</strain>
    </source>
</reference>
<organism evidence="3">
    <name type="scientific">Hemiselmis tepida</name>
    <dbReference type="NCBI Taxonomy" id="464990"/>
    <lineage>
        <taxon>Eukaryota</taxon>
        <taxon>Cryptophyceae</taxon>
        <taxon>Cryptomonadales</taxon>
        <taxon>Hemiselmidaceae</taxon>
        <taxon>Hemiselmis</taxon>
    </lineage>
</organism>
<keyword evidence="1" id="KW-0472">Membrane</keyword>
<dbReference type="PANTHER" id="PTHR35302:SF1">
    <property type="entry name" value="PROTEIN COFACTOR ASSEMBLY OF COMPLEX C SUBUNIT B CCB1, CHLOROPLASTIC"/>
    <property type="match status" value="1"/>
</dbReference>
<dbReference type="Pfam" id="PF12046">
    <property type="entry name" value="CCB1"/>
    <property type="match status" value="1"/>
</dbReference>
<dbReference type="PANTHER" id="PTHR35302">
    <property type="match status" value="1"/>
</dbReference>
<accession>A0A7S0Z290</accession>
<dbReference type="EMBL" id="HBFN01032526">
    <property type="protein sequence ID" value="CAD8805147.1"/>
    <property type="molecule type" value="Transcribed_RNA"/>
</dbReference>
<feature type="transmembrane region" description="Helical" evidence="1">
    <location>
        <begin position="225"/>
        <end position="242"/>
    </location>
</feature>
<proteinExistence type="predicted"/>
<keyword evidence="1" id="KW-1133">Transmembrane helix</keyword>
<evidence type="ECO:0000256" key="2">
    <source>
        <dbReference type="SAM" id="SignalP"/>
    </source>
</evidence>
<dbReference type="InterPro" id="IPR021919">
    <property type="entry name" value="CCB1"/>
</dbReference>
<feature type="chain" id="PRO_5030739378" evidence="2">
    <location>
        <begin position="26"/>
        <end position="303"/>
    </location>
</feature>
<protein>
    <submittedName>
        <fullName evidence="3">Uncharacterized protein</fullName>
    </submittedName>
</protein>
<evidence type="ECO:0000313" key="3">
    <source>
        <dbReference type="EMBL" id="CAD8805147.1"/>
    </source>
</evidence>
<evidence type="ECO:0000256" key="1">
    <source>
        <dbReference type="SAM" id="Phobius"/>
    </source>
</evidence>